<organism evidence="1 2">
    <name type="scientific">Massilia violaceinigra</name>
    <dbReference type="NCBI Taxonomy" id="2045208"/>
    <lineage>
        <taxon>Bacteria</taxon>
        <taxon>Pseudomonadati</taxon>
        <taxon>Pseudomonadota</taxon>
        <taxon>Betaproteobacteria</taxon>
        <taxon>Burkholderiales</taxon>
        <taxon>Oxalobacteraceae</taxon>
        <taxon>Telluria group</taxon>
        <taxon>Massilia</taxon>
    </lineage>
</organism>
<protein>
    <submittedName>
        <fullName evidence="1">Uncharacterized protein</fullName>
    </submittedName>
</protein>
<reference evidence="1" key="1">
    <citation type="submission" date="2017-10" db="EMBL/GenBank/DDBJ databases">
        <title>Massilia psychrophilum sp. nov., a novel purple-pigmented bacterium isolated from Tianshan glacier, Xinjiang Municipality, China.</title>
        <authorList>
            <person name="Wang H."/>
        </authorList>
    </citation>
    <scope>NUCLEOTIDE SEQUENCE [LARGE SCALE GENOMIC DNA]</scope>
    <source>
        <strain evidence="1">B2</strain>
    </source>
</reference>
<dbReference type="EMBL" id="CP024608">
    <property type="protein sequence ID" value="ATQ74830.1"/>
    <property type="molecule type" value="Genomic_DNA"/>
</dbReference>
<proteinExistence type="predicted"/>
<name>A0A2D2DIL7_9BURK</name>
<evidence type="ECO:0000313" key="1">
    <source>
        <dbReference type="EMBL" id="ATQ74830.1"/>
    </source>
</evidence>
<accession>A0A2D2DIL7</accession>
<keyword evidence="2" id="KW-1185">Reference proteome</keyword>
<dbReference type="KEGG" id="mass:CR152_10070"/>
<dbReference type="Proteomes" id="UP000229897">
    <property type="component" value="Chromosome"/>
</dbReference>
<dbReference type="AlphaFoldDB" id="A0A2D2DIL7"/>
<sequence>MIAVVECKQIDGKPAFRLEGWPAGTWQTSRSPFDAMIDLIGRTLNVQRTTIYTAIGVDASSATRCRQGHREIQDGWLLRMSDYSGIPVSELRRVAGIGPTIQPHPKARKA</sequence>
<dbReference type="RefSeq" id="WP_099874806.1">
    <property type="nucleotide sequence ID" value="NZ_CP024608.1"/>
</dbReference>
<gene>
    <name evidence="1" type="ORF">CR152_10070</name>
</gene>
<evidence type="ECO:0000313" key="2">
    <source>
        <dbReference type="Proteomes" id="UP000229897"/>
    </source>
</evidence>